<dbReference type="InterPro" id="IPR019207">
    <property type="entry name" value="DUF2092"/>
</dbReference>
<dbReference type="Proteomes" id="UP001302072">
    <property type="component" value="Chromosome"/>
</dbReference>
<keyword evidence="3" id="KW-1185">Reference proteome</keyword>
<protein>
    <submittedName>
        <fullName evidence="2">DUF2092 domain-containing protein</fullName>
    </submittedName>
</protein>
<evidence type="ECO:0000313" key="3">
    <source>
        <dbReference type="Proteomes" id="UP001302072"/>
    </source>
</evidence>
<feature type="signal peptide" evidence="1">
    <location>
        <begin position="1"/>
        <end position="26"/>
    </location>
</feature>
<dbReference type="Pfam" id="PF09865">
    <property type="entry name" value="DUF2092"/>
    <property type="match status" value="1"/>
</dbReference>
<feature type="chain" id="PRO_5045702188" evidence="1">
    <location>
        <begin position="27"/>
        <end position="258"/>
    </location>
</feature>
<dbReference type="EMBL" id="CP115541">
    <property type="protein sequence ID" value="WNH52325.1"/>
    <property type="molecule type" value="Genomic_DNA"/>
</dbReference>
<proteinExistence type="predicted"/>
<gene>
    <name evidence="2" type="ORF">PDM29_18655</name>
</gene>
<sequence>MHSLRRCLMGMVILTAGLLAAPAASAAADPAIDPAAITAVEQMGKALRALPKFALTASTRTEYVLDDGQKLSLAGTVNYKVLGADHFFVEILSDQQHRQLFYDGHTLTLFAPRLKYYTTVENLDRSSQALVADAATELGVEFPLADLFLWGTLAFPTTSFQSALKVGSETIEGDATDHFAFRQPGVDWQVWISRRTNLPREVQITSHSDPALPTYQATLDWDTRRAISTADVTFKPGDATRIAFVPAVAVVDDTAGGR</sequence>
<evidence type="ECO:0000256" key="1">
    <source>
        <dbReference type="SAM" id="SignalP"/>
    </source>
</evidence>
<accession>A0ABY9YPE9</accession>
<dbReference type="RefSeq" id="WP_311191528.1">
    <property type="nucleotide sequence ID" value="NZ_CP115541.1"/>
</dbReference>
<evidence type="ECO:0000313" key="2">
    <source>
        <dbReference type="EMBL" id="WNH52325.1"/>
    </source>
</evidence>
<reference evidence="2 3" key="1">
    <citation type="submission" date="2022-12" db="EMBL/GenBank/DDBJ databases">
        <title>Two new species, Stenotrophomonas aracearum and Stenotrophomonas oahuensis, isolated from Anthurium (Araceae family) in Hawaii.</title>
        <authorList>
            <person name="Chunag S.C."/>
            <person name="Dobhal S."/>
            <person name="Alvarez A."/>
            <person name="Arif M."/>
        </authorList>
    </citation>
    <scope>NUCLEOTIDE SEQUENCE [LARGE SCALE GENOMIC DNA]</scope>
    <source>
        <strain evidence="2 3">A5586</strain>
    </source>
</reference>
<organism evidence="2 3">
    <name type="scientific">Stenotrophomonas oahuensis</name>
    <dbReference type="NCBI Taxonomy" id="3003271"/>
    <lineage>
        <taxon>Bacteria</taxon>
        <taxon>Pseudomonadati</taxon>
        <taxon>Pseudomonadota</taxon>
        <taxon>Gammaproteobacteria</taxon>
        <taxon>Lysobacterales</taxon>
        <taxon>Lysobacteraceae</taxon>
        <taxon>Stenotrophomonas</taxon>
    </lineage>
</organism>
<keyword evidence="1" id="KW-0732">Signal</keyword>
<name>A0ABY9YPE9_9GAMM</name>